<dbReference type="PANTHER" id="PTHR31511">
    <property type="entry name" value="PROTEIN CBG23764"/>
    <property type="match status" value="1"/>
</dbReference>
<name>A0A8K0GB40_IGNLU</name>
<reference evidence="1" key="1">
    <citation type="submission" date="2019-08" db="EMBL/GenBank/DDBJ databases">
        <title>The genome of the North American firefly Photinus pyralis.</title>
        <authorList>
            <consortium name="Photinus pyralis genome working group"/>
            <person name="Fallon T.R."/>
            <person name="Sander Lower S.E."/>
            <person name="Weng J.-K."/>
        </authorList>
    </citation>
    <scope>NUCLEOTIDE SEQUENCE</scope>
    <source>
        <strain evidence="1">TRF0915ILg1</strain>
        <tissue evidence="1">Whole body</tissue>
    </source>
</reference>
<dbReference type="GO" id="GO:0003676">
    <property type="term" value="F:nucleic acid binding"/>
    <property type="evidence" value="ECO:0007669"/>
    <property type="project" value="InterPro"/>
</dbReference>
<sequence length="302" mass="35802">MIPFDCIGIDLLGPFRRSRNGNTMIIVATDYATRWEETRALPIGKDTTKVFHVFLVYAREPWLTTEASLNQDVSLTEIQEIRDRALMIRQDLEGPSAIIERELQQLHNTVNPQAWDIPPHIRTTVSPEETDYEYVTEEETEEFFRVEPNSKRHRYRHRRALHFIDAMLWFTKVRLELLTDIDLICMIENSIRGGPYQVVKRLNQCNNKHFKQKYDAKKKSIFYIYVNSLYVHAQRQSLPYDNFQWLEQNEMDTFDLAPERLKPPNPKYPKLLTILHDKEKYVIHYGNLEQCLELGMVLTNDL</sequence>
<protein>
    <submittedName>
        <fullName evidence="1">Uncharacterized protein</fullName>
    </submittedName>
</protein>
<organism evidence="1 2">
    <name type="scientific">Ignelater luminosus</name>
    <name type="common">Cucubano</name>
    <name type="synonym">Pyrophorus luminosus</name>
    <dbReference type="NCBI Taxonomy" id="2038154"/>
    <lineage>
        <taxon>Eukaryota</taxon>
        <taxon>Metazoa</taxon>
        <taxon>Ecdysozoa</taxon>
        <taxon>Arthropoda</taxon>
        <taxon>Hexapoda</taxon>
        <taxon>Insecta</taxon>
        <taxon>Pterygota</taxon>
        <taxon>Neoptera</taxon>
        <taxon>Endopterygota</taxon>
        <taxon>Coleoptera</taxon>
        <taxon>Polyphaga</taxon>
        <taxon>Elateriformia</taxon>
        <taxon>Elateroidea</taxon>
        <taxon>Elateridae</taxon>
        <taxon>Agrypninae</taxon>
        <taxon>Pyrophorini</taxon>
        <taxon>Ignelater</taxon>
    </lineage>
</organism>
<keyword evidence="2" id="KW-1185">Reference proteome</keyword>
<dbReference type="EMBL" id="VTPC01008755">
    <property type="protein sequence ID" value="KAF2892396.1"/>
    <property type="molecule type" value="Genomic_DNA"/>
</dbReference>
<evidence type="ECO:0000313" key="1">
    <source>
        <dbReference type="EMBL" id="KAF2892396.1"/>
    </source>
</evidence>
<comment type="caution">
    <text evidence="1">The sequence shown here is derived from an EMBL/GenBank/DDBJ whole genome shotgun (WGS) entry which is preliminary data.</text>
</comment>
<dbReference type="AlphaFoldDB" id="A0A8K0GB40"/>
<dbReference type="Proteomes" id="UP000801492">
    <property type="component" value="Unassembled WGS sequence"/>
</dbReference>
<dbReference type="SUPFAM" id="SSF53098">
    <property type="entry name" value="Ribonuclease H-like"/>
    <property type="match status" value="1"/>
</dbReference>
<accession>A0A8K0GB40</accession>
<dbReference type="InterPro" id="IPR012337">
    <property type="entry name" value="RNaseH-like_sf"/>
</dbReference>
<evidence type="ECO:0000313" key="2">
    <source>
        <dbReference type="Proteomes" id="UP000801492"/>
    </source>
</evidence>
<proteinExistence type="predicted"/>
<dbReference type="Gene3D" id="3.30.420.10">
    <property type="entry name" value="Ribonuclease H-like superfamily/Ribonuclease H"/>
    <property type="match status" value="1"/>
</dbReference>
<gene>
    <name evidence="1" type="ORF">ILUMI_13774</name>
</gene>
<dbReference type="PANTHER" id="PTHR31511:SF12">
    <property type="entry name" value="RHO TERMINATION FACTOR N-TERMINAL DOMAIN-CONTAINING PROTEIN"/>
    <property type="match status" value="1"/>
</dbReference>
<dbReference type="OrthoDB" id="6757831at2759"/>
<dbReference type="InterPro" id="IPR036397">
    <property type="entry name" value="RNaseH_sf"/>
</dbReference>